<feature type="repeat" description="WD" evidence="3">
    <location>
        <begin position="213"/>
        <end position="245"/>
    </location>
</feature>
<protein>
    <submittedName>
        <fullName evidence="5">LEC14B protein</fullName>
    </submittedName>
</protein>
<evidence type="ECO:0000256" key="2">
    <source>
        <dbReference type="ARBA" id="ARBA00022737"/>
    </source>
</evidence>
<sequence>MTPPHPTPTHLDPNPAPDDVNAVTYADASPNIIISGSDDTLIKVWDRRTMPAPQPEASSSGGAGGTSPRKPRPVGVLVGHTEGLTHLHSRGDGRYVLSNAKDQTAKLWDIRMTLAGGSLRDASSAARLPTQHIPQFNWDYRWQEYPAAHRIVRHPHDSSVQTYRGHSVQHTLIRAYFSPAHTTGQRFIYTGSVEGGVHVYDVVTGLEVEGSPLRLHRKLVRDVSWHPFEPVMATVSWDGTVARWDAVPPPAGSGLPEVPAAGKCGSEGHVRTPTTRALPSRVARVD</sequence>
<dbReference type="EMBL" id="PGGS01000110">
    <property type="protein sequence ID" value="PNH08963.1"/>
    <property type="molecule type" value="Genomic_DNA"/>
</dbReference>
<feature type="repeat" description="WD" evidence="3">
    <location>
        <begin position="77"/>
        <end position="111"/>
    </location>
</feature>
<accession>A0A2J8A915</accession>
<dbReference type="InterPro" id="IPR015943">
    <property type="entry name" value="WD40/YVTN_repeat-like_dom_sf"/>
</dbReference>
<evidence type="ECO:0000256" key="3">
    <source>
        <dbReference type="PROSITE-ProRule" id="PRU00221"/>
    </source>
</evidence>
<dbReference type="Proteomes" id="UP000236333">
    <property type="component" value="Unassembled WGS sequence"/>
</dbReference>
<dbReference type="Pfam" id="PF00400">
    <property type="entry name" value="WD40"/>
    <property type="match status" value="3"/>
</dbReference>
<dbReference type="InterPro" id="IPR020472">
    <property type="entry name" value="WD40_PAC1"/>
</dbReference>
<dbReference type="SMART" id="SM00320">
    <property type="entry name" value="WD40"/>
    <property type="match status" value="4"/>
</dbReference>
<gene>
    <name evidence="5" type="ORF">TSOC_004479</name>
</gene>
<feature type="region of interest" description="Disordered" evidence="4">
    <location>
        <begin position="1"/>
        <end position="22"/>
    </location>
</feature>
<dbReference type="AlphaFoldDB" id="A0A2J8A915"/>
<dbReference type="InterPro" id="IPR036322">
    <property type="entry name" value="WD40_repeat_dom_sf"/>
</dbReference>
<dbReference type="GO" id="GO:0080008">
    <property type="term" value="C:Cul4-RING E3 ubiquitin ligase complex"/>
    <property type="evidence" value="ECO:0007669"/>
    <property type="project" value="TreeGrafter"/>
</dbReference>
<name>A0A2J8A915_9CHLO</name>
<feature type="region of interest" description="Disordered" evidence="4">
    <location>
        <begin position="254"/>
        <end position="286"/>
    </location>
</feature>
<dbReference type="PROSITE" id="PS50082">
    <property type="entry name" value="WD_REPEATS_2"/>
    <property type="match status" value="3"/>
</dbReference>
<dbReference type="FunFam" id="2.130.10.10:FF:000492">
    <property type="entry name" value="LEC14B homolog isoform X2"/>
    <property type="match status" value="1"/>
</dbReference>
<dbReference type="PANTHER" id="PTHR19847">
    <property type="entry name" value="DDB1- AND CUL4-ASSOCIATED FACTOR 11"/>
    <property type="match status" value="1"/>
</dbReference>
<evidence type="ECO:0000256" key="4">
    <source>
        <dbReference type="SAM" id="MobiDB-lite"/>
    </source>
</evidence>
<keyword evidence="2" id="KW-0677">Repeat</keyword>
<feature type="region of interest" description="Disordered" evidence="4">
    <location>
        <begin position="51"/>
        <end position="76"/>
    </location>
</feature>
<evidence type="ECO:0000313" key="5">
    <source>
        <dbReference type="EMBL" id="PNH08963.1"/>
    </source>
</evidence>
<dbReference type="PROSITE" id="PS50294">
    <property type="entry name" value="WD_REPEATS_REGION"/>
    <property type="match status" value="2"/>
</dbReference>
<evidence type="ECO:0000313" key="6">
    <source>
        <dbReference type="Proteomes" id="UP000236333"/>
    </source>
</evidence>
<keyword evidence="1 3" id="KW-0853">WD repeat</keyword>
<comment type="caution">
    <text evidence="5">The sequence shown here is derived from an EMBL/GenBank/DDBJ whole genome shotgun (WGS) entry which is preliminary data.</text>
</comment>
<reference evidence="5 6" key="1">
    <citation type="journal article" date="2017" name="Mol. Biol. Evol.">
        <title>The 4-celled Tetrabaena socialis nuclear genome reveals the essential components for genetic control of cell number at the origin of multicellularity in the volvocine lineage.</title>
        <authorList>
            <person name="Featherston J."/>
            <person name="Arakaki Y."/>
            <person name="Hanschen E.R."/>
            <person name="Ferris P.J."/>
            <person name="Michod R.E."/>
            <person name="Olson B.J.S.C."/>
            <person name="Nozaki H."/>
            <person name="Durand P.M."/>
        </authorList>
    </citation>
    <scope>NUCLEOTIDE SEQUENCE [LARGE SCALE GENOMIC DNA]</scope>
    <source>
        <strain evidence="5 6">NIES-571</strain>
    </source>
</reference>
<organism evidence="5 6">
    <name type="scientific">Tetrabaena socialis</name>
    <dbReference type="NCBI Taxonomy" id="47790"/>
    <lineage>
        <taxon>Eukaryota</taxon>
        <taxon>Viridiplantae</taxon>
        <taxon>Chlorophyta</taxon>
        <taxon>core chlorophytes</taxon>
        <taxon>Chlorophyceae</taxon>
        <taxon>CS clade</taxon>
        <taxon>Chlamydomonadales</taxon>
        <taxon>Tetrabaenaceae</taxon>
        <taxon>Tetrabaena</taxon>
    </lineage>
</organism>
<keyword evidence="6" id="KW-1185">Reference proteome</keyword>
<dbReference type="PANTHER" id="PTHR19847:SF7">
    <property type="entry name" value="DDB1- AND CUL4-ASSOCIATED FACTOR 11"/>
    <property type="match status" value="1"/>
</dbReference>
<dbReference type="OrthoDB" id="63070at2759"/>
<dbReference type="SUPFAM" id="SSF50978">
    <property type="entry name" value="WD40 repeat-like"/>
    <property type="match status" value="1"/>
</dbReference>
<dbReference type="GO" id="GO:0043161">
    <property type="term" value="P:proteasome-mediated ubiquitin-dependent protein catabolic process"/>
    <property type="evidence" value="ECO:0007669"/>
    <property type="project" value="TreeGrafter"/>
</dbReference>
<dbReference type="PRINTS" id="PR00320">
    <property type="entry name" value="GPROTEINBRPT"/>
</dbReference>
<proteinExistence type="predicted"/>
<dbReference type="InterPro" id="IPR001680">
    <property type="entry name" value="WD40_rpt"/>
</dbReference>
<evidence type="ECO:0000256" key="1">
    <source>
        <dbReference type="ARBA" id="ARBA00022574"/>
    </source>
</evidence>
<dbReference type="Gene3D" id="2.130.10.10">
    <property type="entry name" value="YVTN repeat-like/Quinoprotein amine dehydrogenase"/>
    <property type="match status" value="2"/>
</dbReference>
<feature type="repeat" description="WD" evidence="3">
    <location>
        <begin position="20"/>
        <end position="46"/>
    </location>
</feature>
<dbReference type="InterPro" id="IPR051859">
    <property type="entry name" value="DCAF"/>
</dbReference>